<keyword evidence="4 7" id="KW-0472">Membrane</keyword>
<evidence type="ECO:0008006" key="10">
    <source>
        <dbReference type="Google" id="ProtNLM"/>
    </source>
</evidence>
<feature type="non-terminal residue" evidence="8">
    <location>
        <position position="265"/>
    </location>
</feature>
<dbReference type="Proteomes" id="UP000034445">
    <property type="component" value="Unassembled WGS sequence"/>
</dbReference>
<name>A0A0G1XH99_9BACT</name>
<accession>A0A0G1XH99</accession>
<feature type="transmembrane region" description="Helical" evidence="7">
    <location>
        <begin position="36"/>
        <end position="54"/>
    </location>
</feature>
<dbReference type="GO" id="GO:0016829">
    <property type="term" value="F:lyase activity"/>
    <property type="evidence" value="ECO:0007669"/>
    <property type="project" value="UniProtKB-KW"/>
</dbReference>
<dbReference type="GO" id="GO:0071555">
    <property type="term" value="P:cell wall organization"/>
    <property type="evidence" value="ECO:0007669"/>
    <property type="project" value="UniProtKB-KW"/>
</dbReference>
<evidence type="ECO:0000256" key="3">
    <source>
        <dbReference type="ARBA" id="ARBA00022989"/>
    </source>
</evidence>
<dbReference type="Gene3D" id="3.30.1490.480">
    <property type="entry name" value="Endolytic murein transglycosylase"/>
    <property type="match status" value="1"/>
</dbReference>
<reference evidence="8 9" key="1">
    <citation type="journal article" date="2015" name="Nature">
        <title>rRNA introns, odd ribosomes, and small enigmatic genomes across a large radiation of phyla.</title>
        <authorList>
            <person name="Brown C.T."/>
            <person name="Hug L.A."/>
            <person name="Thomas B.C."/>
            <person name="Sharon I."/>
            <person name="Castelle C.J."/>
            <person name="Singh A."/>
            <person name="Wilkins M.J."/>
            <person name="Williams K.H."/>
            <person name="Banfield J.F."/>
        </authorList>
    </citation>
    <scope>NUCLEOTIDE SEQUENCE [LARGE SCALE GENOMIC DNA]</scope>
</reference>
<dbReference type="Pfam" id="PF02618">
    <property type="entry name" value="YceG"/>
    <property type="match status" value="1"/>
</dbReference>
<keyword evidence="5" id="KW-0456">Lyase</keyword>
<dbReference type="EMBL" id="LCRF01000045">
    <property type="protein sequence ID" value="KKW30285.1"/>
    <property type="molecule type" value="Genomic_DNA"/>
</dbReference>
<keyword evidence="2 7" id="KW-0812">Transmembrane</keyword>
<proteinExistence type="predicted"/>
<dbReference type="PANTHER" id="PTHR30518">
    <property type="entry name" value="ENDOLYTIC MUREIN TRANSGLYCOSYLASE"/>
    <property type="match status" value="1"/>
</dbReference>
<protein>
    <recommendedName>
        <fullName evidence="10">Aminodeoxychorismate lyase</fullName>
    </recommendedName>
</protein>
<evidence type="ECO:0000256" key="7">
    <source>
        <dbReference type="SAM" id="Phobius"/>
    </source>
</evidence>
<sequence>MPPEVEHDLKSFFFKTDRLQEMLSARWREHTNRRTIIILLVAGAITITSYLFIIRPPGNFPLNKLVTVPVGATLSETALILKDNYVIRSRIAFRIIVALSGNEHSLHAGDYLFKEPVSIFSIARVIAIGAYGLEPFRIRVPEGATTKDIARIFDGRLERFNTERFLSQAVPLEGYFFPDTYFFLPNASDETVILALRQNFDTHITTLDEQIQKFGKPLKDVVIMASILEREAPQGADRRIIAGILWKRIAIGMPLQVDVTFLYTL</sequence>
<evidence type="ECO:0000313" key="8">
    <source>
        <dbReference type="EMBL" id="KKW30285.1"/>
    </source>
</evidence>
<keyword evidence="1" id="KW-1003">Cell membrane</keyword>
<keyword evidence="6" id="KW-0961">Cell wall biogenesis/degradation</keyword>
<evidence type="ECO:0000313" key="9">
    <source>
        <dbReference type="Proteomes" id="UP000034445"/>
    </source>
</evidence>
<evidence type="ECO:0000256" key="1">
    <source>
        <dbReference type="ARBA" id="ARBA00022475"/>
    </source>
</evidence>
<comment type="caution">
    <text evidence="8">The sequence shown here is derived from an EMBL/GenBank/DDBJ whole genome shotgun (WGS) entry which is preliminary data.</text>
</comment>
<keyword evidence="3 7" id="KW-1133">Transmembrane helix</keyword>
<dbReference type="AlphaFoldDB" id="A0A0G1XH99"/>
<evidence type="ECO:0000256" key="6">
    <source>
        <dbReference type="ARBA" id="ARBA00023316"/>
    </source>
</evidence>
<gene>
    <name evidence="8" type="ORF">UY74_C0045G0001</name>
</gene>
<organism evidence="8 9">
    <name type="scientific">Candidatus Kaiserbacteria bacterium GW2011_GWC2_52_8b</name>
    <dbReference type="NCBI Taxonomy" id="1618676"/>
    <lineage>
        <taxon>Bacteria</taxon>
        <taxon>Candidatus Kaiseribacteriota</taxon>
    </lineage>
</organism>
<dbReference type="PANTHER" id="PTHR30518:SF2">
    <property type="entry name" value="ENDOLYTIC MUREIN TRANSGLYCOSYLASE"/>
    <property type="match status" value="1"/>
</dbReference>
<evidence type="ECO:0000256" key="4">
    <source>
        <dbReference type="ARBA" id="ARBA00023136"/>
    </source>
</evidence>
<dbReference type="InterPro" id="IPR003770">
    <property type="entry name" value="MLTG-like"/>
</dbReference>
<evidence type="ECO:0000256" key="2">
    <source>
        <dbReference type="ARBA" id="ARBA00022692"/>
    </source>
</evidence>
<evidence type="ECO:0000256" key="5">
    <source>
        <dbReference type="ARBA" id="ARBA00023239"/>
    </source>
</evidence>